<sequence>MKLLLKITFAFLLLPILSNAQQTLSLENCYDLVNKNYPLAKQTELLQQKSAFEIDALIKGKLPKIDLNAQGTYQSAVTELPIHLPNLTVNPANKDQYRATLDVNQLVYNGGIIDANSKLKEVQTKTQQQQVTVNLYQIKTKINQLYFSVLLLQERKAILISKQEQLITKINEVKAGVKFGAIFPASEKVLEAENLKIKQQLVEIQFDKKRLLENLSSLTFSTIDENITLVLPIISNDFNLENNRPELKLFDFQNEQIEDSKNIISKNKLPKINAFGQAGYGNPGLNMLDNSFQTFYLVGLKANWNVFDWNKSKTEKQALSVSANIVSTEKETFLLNNKLQLQEMENEIHKTEAVINTDSEIISLLEYVVKSSDSQLKNGVITSSEYLVEFTNLYEAKTNQKLHAIQLALAKANYQTVKGN</sequence>
<keyword evidence="4" id="KW-0472">Membrane</keyword>
<dbReference type="SUPFAM" id="SSF56954">
    <property type="entry name" value="Outer membrane efflux proteins (OEP)"/>
    <property type="match status" value="1"/>
</dbReference>
<evidence type="ECO:0000256" key="3">
    <source>
        <dbReference type="ARBA" id="ARBA00022692"/>
    </source>
</evidence>
<feature type="chain" id="PRO_5037771913" evidence="6">
    <location>
        <begin position="21"/>
        <end position="420"/>
    </location>
</feature>
<dbReference type="AlphaFoldDB" id="A0A930UE25"/>
<dbReference type="RefSeq" id="WP_194312300.1">
    <property type="nucleotide sequence ID" value="NZ_JADHEC010000022.1"/>
</dbReference>
<evidence type="ECO:0000313" key="8">
    <source>
        <dbReference type="Proteomes" id="UP000646211"/>
    </source>
</evidence>
<evidence type="ECO:0000313" key="7">
    <source>
        <dbReference type="EMBL" id="MBF2709049.1"/>
    </source>
</evidence>
<comment type="subcellular location">
    <subcellularLocation>
        <location evidence="1">Cell outer membrane</location>
    </subcellularLocation>
</comment>
<dbReference type="GO" id="GO:0009279">
    <property type="term" value="C:cell outer membrane"/>
    <property type="evidence" value="ECO:0007669"/>
    <property type="project" value="UniProtKB-SubCell"/>
</dbReference>
<keyword evidence="8" id="KW-1185">Reference proteome</keyword>
<dbReference type="Gene3D" id="1.20.1600.10">
    <property type="entry name" value="Outer membrane efflux proteins (OEP)"/>
    <property type="match status" value="1"/>
</dbReference>
<dbReference type="PANTHER" id="PTHR30026">
    <property type="entry name" value="OUTER MEMBRANE PROTEIN TOLC"/>
    <property type="match status" value="1"/>
</dbReference>
<evidence type="ECO:0000256" key="2">
    <source>
        <dbReference type="ARBA" id="ARBA00022452"/>
    </source>
</evidence>
<dbReference type="PANTHER" id="PTHR30026:SF20">
    <property type="entry name" value="OUTER MEMBRANE PROTEIN TOLC"/>
    <property type="match status" value="1"/>
</dbReference>
<keyword evidence="6" id="KW-0732">Signal</keyword>
<organism evidence="7 8">
    <name type="scientific">Flavobacterium soyangense</name>
    <dbReference type="NCBI Taxonomy" id="2023265"/>
    <lineage>
        <taxon>Bacteria</taxon>
        <taxon>Pseudomonadati</taxon>
        <taxon>Bacteroidota</taxon>
        <taxon>Flavobacteriia</taxon>
        <taxon>Flavobacteriales</taxon>
        <taxon>Flavobacteriaceae</taxon>
        <taxon>Flavobacterium</taxon>
    </lineage>
</organism>
<dbReference type="GO" id="GO:0015288">
    <property type="term" value="F:porin activity"/>
    <property type="evidence" value="ECO:0007669"/>
    <property type="project" value="TreeGrafter"/>
</dbReference>
<protein>
    <submittedName>
        <fullName evidence="7">TolC family protein</fullName>
    </submittedName>
</protein>
<evidence type="ECO:0000256" key="5">
    <source>
        <dbReference type="ARBA" id="ARBA00023237"/>
    </source>
</evidence>
<keyword evidence="5" id="KW-0998">Cell outer membrane</keyword>
<feature type="signal peptide" evidence="6">
    <location>
        <begin position="1"/>
        <end position="20"/>
    </location>
</feature>
<comment type="caution">
    <text evidence="7">The sequence shown here is derived from an EMBL/GenBank/DDBJ whole genome shotgun (WGS) entry which is preliminary data.</text>
</comment>
<accession>A0A930UE25</accession>
<name>A0A930UE25_9FLAO</name>
<keyword evidence="3" id="KW-0812">Transmembrane</keyword>
<evidence type="ECO:0000256" key="1">
    <source>
        <dbReference type="ARBA" id="ARBA00004442"/>
    </source>
</evidence>
<dbReference type="GO" id="GO:0015562">
    <property type="term" value="F:efflux transmembrane transporter activity"/>
    <property type="evidence" value="ECO:0007669"/>
    <property type="project" value="InterPro"/>
</dbReference>
<proteinExistence type="predicted"/>
<dbReference type="Proteomes" id="UP000646211">
    <property type="component" value="Unassembled WGS sequence"/>
</dbReference>
<keyword evidence="2" id="KW-1134">Transmembrane beta strand</keyword>
<evidence type="ECO:0000256" key="6">
    <source>
        <dbReference type="SAM" id="SignalP"/>
    </source>
</evidence>
<dbReference type="GO" id="GO:1990281">
    <property type="term" value="C:efflux pump complex"/>
    <property type="evidence" value="ECO:0007669"/>
    <property type="project" value="TreeGrafter"/>
</dbReference>
<reference evidence="7" key="1">
    <citation type="submission" date="2020-11" db="EMBL/GenBank/DDBJ databases">
        <title>Genome of Flavobacterium soyangense.</title>
        <authorList>
            <person name="Liu Q."/>
            <person name="Xin Y.-H."/>
        </authorList>
    </citation>
    <scope>NUCLEOTIDE SEQUENCE</scope>
    <source>
        <strain evidence="7">CGMCC 1.13493</strain>
    </source>
</reference>
<gene>
    <name evidence="7" type="ORF">IR213_10650</name>
</gene>
<dbReference type="InterPro" id="IPR051906">
    <property type="entry name" value="TolC-like"/>
</dbReference>
<dbReference type="EMBL" id="JADHEC010000022">
    <property type="protein sequence ID" value="MBF2709049.1"/>
    <property type="molecule type" value="Genomic_DNA"/>
</dbReference>
<evidence type="ECO:0000256" key="4">
    <source>
        <dbReference type="ARBA" id="ARBA00023136"/>
    </source>
</evidence>